<gene>
    <name evidence="2" type="ORF">IWX90DRAFT_107842</name>
</gene>
<dbReference type="EMBL" id="JBBWUH010000002">
    <property type="protein sequence ID" value="KAK8175351.1"/>
    <property type="molecule type" value="Genomic_DNA"/>
</dbReference>
<evidence type="ECO:0000313" key="2">
    <source>
        <dbReference type="EMBL" id="KAK8175351.1"/>
    </source>
</evidence>
<name>A0ABR1Y2G1_9PEZI</name>
<feature type="chain" id="PRO_5047010949" evidence="1">
    <location>
        <begin position="19"/>
        <end position="186"/>
    </location>
</feature>
<keyword evidence="3" id="KW-1185">Reference proteome</keyword>
<evidence type="ECO:0000256" key="1">
    <source>
        <dbReference type="SAM" id="SignalP"/>
    </source>
</evidence>
<feature type="signal peptide" evidence="1">
    <location>
        <begin position="1"/>
        <end position="18"/>
    </location>
</feature>
<reference evidence="2 3" key="1">
    <citation type="journal article" date="2022" name="G3 (Bethesda)">
        <title>Enemy or ally: a genomic approach to elucidate the lifestyle of Phyllosticta citrichinaensis.</title>
        <authorList>
            <person name="Buijs V.A."/>
            <person name="Groenewald J.Z."/>
            <person name="Haridas S."/>
            <person name="LaButti K.M."/>
            <person name="Lipzen A."/>
            <person name="Martin F.M."/>
            <person name="Barry K."/>
            <person name="Grigoriev I.V."/>
            <person name="Crous P.W."/>
            <person name="Seidl M.F."/>
        </authorList>
    </citation>
    <scope>NUCLEOTIDE SEQUENCE [LARGE SCALE GENOMIC DNA]</scope>
    <source>
        <strain evidence="2 3">CBS 129764</strain>
    </source>
</reference>
<protein>
    <submittedName>
        <fullName evidence="2">Uncharacterized protein</fullName>
    </submittedName>
</protein>
<accession>A0ABR1Y2G1</accession>
<comment type="caution">
    <text evidence="2">The sequence shown here is derived from an EMBL/GenBank/DDBJ whole genome shotgun (WGS) entry which is preliminary data.</text>
</comment>
<evidence type="ECO:0000313" key="3">
    <source>
        <dbReference type="Proteomes" id="UP001456524"/>
    </source>
</evidence>
<keyword evidence="1" id="KW-0732">Signal</keyword>
<organism evidence="2 3">
    <name type="scientific">Phyllosticta citrichinensis</name>
    <dbReference type="NCBI Taxonomy" id="1130410"/>
    <lineage>
        <taxon>Eukaryota</taxon>
        <taxon>Fungi</taxon>
        <taxon>Dikarya</taxon>
        <taxon>Ascomycota</taxon>
        <taxon>Pezizomycotina</taxon>
        <taxon>Dothideomycetes</taxon>
        <taxon>Dothideomycetes incertae sedis</taxon>
        <taxon>Botryosphaeriales</taxon>
        <taxon>Phyllostictaceae</taxon>
        <taxon>Phyllosticta</taxon>
    </lineage>
</organism>
<sequence>MWLASFLVLNSTVRTVRTRQLARGARSPFPGSCPETRARARVSVRVRVPLKPKRNRRGGERWQGYGDGLGVLPPTPDLQSHLAMSATRRSSGTPNIAGWIPFPLSVQVIAQNGCRSRAWMLDARPKKGARPFPPYRIRHVPQGLCLFAVELSQMAHVPTARLGLQNVSSNGPDCSLQTDLVVVSPS</sequence>
<proteinExistence type="predicted"/>
<dbReference type="Proteomes" id="UP001456524">
    <property type="component" value="Unassembled WGS sequence"/>
</dbReference>